<proteinExistence type="predicted"/>
<keyword evidence="4" id="KW-1185">Reference proteome</keyword>
<name>A0A4Y2UWN1_ARAVE</name>
<dbReference type="EMBL" id="BGPR01040517">
    <property type="protein sequence ID" value="GBO16651.1"/>
    <property type="molecule type" value="Genomic_DNA"/>
</dbReference>
<dbReference type="AlphaFoldDB" id="A0A4Y2UWN1"/>
<dbReference type="Proteomes" id="UP000499080">
    <property type="component" value="Unassembled WGS sequence"/>
</dbReference>
<sequence>MCMGVRLEKSVEGRKRKSLKQPIVYFGASVNHPPKSIDLNDGKTNRSLGQMEKSSAVVNAQLYVPNGYLRFNVTQKAYWKIAI</sequence>
<organism evidence="1 4">
    <name type="scientific">Araneus ventricosus</name>
    <name type="common">Orbweaver spider</name>
    <name type="synonym">Epeira ventricosa</name>
    <dbReference type="NCBI Taxonomy" id="182803"/>
    <lineage>
        <taxon>Eukaryota</taxon>
        <taxon>Metazoa</taxon>
        <taxon>Ecdysozoa</taxon>
        <taxon>Arthropoda</taxon>
        <taxon>Chelicerata</taxon>
        <taxon>Arachnida</taxon>
        <taxon>Araneae</taxon>
        <taxon>Araneomorphae</taxon>
        <taxon>Entelegynae</taxon>
        <taxon>Araneoidea</taxon>
        <taxon>Araneidae</taxon>
        <taxon>Araneus</taxon>
    </lineage>
</organism>
<evidence type="ECO:0000313" key="1">
    <source>
        <dbReference type="EMBL" id="GBO16651.1"/>
    </source>
</evidence>
<protein>
    <submittedName>
        <fullName evidence="1">Uncharacterized protein</fullName>
    </submittedName>
</protein>
<accession>A0A4Y2UWN1</accession>
<evidence type="ECO:0000313" key="2">
    <source>
        <dbReference type="EMBL" id="GBO16686.1"/>
    </source>
</evidence>
<evidence type="ECO:0000313" key="3">
    <source>
        <dbReference type="EMBL" id="GBO16687.1"/>
    </source>
</evidence>
<dbReference type="EMBL" id="BGPR01040551">
    <property type="protein sequence ID" value="GBO16687.1"/>
    <property type="molecule type" value="Genomic_DNA"/>
</dbReference>
<gene>
    <name evidence="1" type="ORF">AVEN_119988_1</name>
    <name evidence="3" type="ORF">AVEN_153996_1</name>
    <name evidence="2" type="ORF">AVEN_270012_1</name>
</gene>
<comment type="caution">
    <text evidence="1">The sequence shown here is derived from an EMBL/GenBank/DDBJ whole genome shotgun (WGS) entry which is preliminary data.</text>
</comment>
<evidence type="ECO:0000313" key="4">
    <source>
        <dbReference type="Proteomes" id="UP000499080"/>
    </source>
</evidence>
<reference evidence="1 4" key="1">
    <citation type="journal article" date="2019" name="Sci. Rep.">
        <title>Orb-weaving spider Araneus ventricosus genome elucidates the spidroin gene catalogue.</title>
        <authorList>
            <person name="Kono N."/>
            <person name="Nakamura H."/>
            <person name="Ohtoshi R."/>
            <person name="Moran D.A.P."/>
            <person name="Shinohara A."/>
            <person name="Yoshida Y."/>
            <person name="Fujiwara M."/>
            <person name="Mori M."/>
            <person name="Tomita M."/>
            <person name="Arakawa K."/>
        </authorList>
    </citation>
    <scope>NUCLEOTIDE SEQUENCE [LARGE SCALE GENOMIC DNA]</scope>
</reference>
<dbReference type="EMBL" id="BGPR01040547">
    <property type="protein sequence ID" value="GBO16686.1"/>
    <property type="molecule type" value="Genomic_DNA"/>
</dbReference>